<name>A0AAE2D772_SCHME</name>
<dbReference type="AlphaFoldDB" id="A0AAE2D772"/>
<dbReference type="PANTHER" id="PTHR15651:SF7">
    <property type="entry name" value="ARMADILLO REPEAT-CONTAINING PROTEIN 8"/>
    <property type="match status" value="1"/>
</dbReference>
<sequence length="892" mass="99350">TPSIDSDVVQNLSTFDQPTDRDNSSSVSSLWQEVVARLETSVERDICSDDPLLVIKSIRILRQFVVASVMNKLVVGNSPVLRPRLLNSLSRLHQWSTTHINVCIDLFGLVNSLVRDCSSLSEDILSHSELLTDFMNLILNEKTDPMVREADLLFLRSLFRAGDLSSVIAQSPREKIAVELFTEETLQILINSLLLSFPDTVSELNNSTLPTSHQSILVLTANARCSLIEILSLLSTSSELAERLHLCGALDLCHQTVMLISCRHRLRSGDQLKLNPMDRGKTLCNRIGCNRTISPSNQLAARFSLKLMLHLFFHLPNALDSFQKIYNEEEPIKLVACYSHLTGTMPPVLPNVCYSTPRYQRTKRVLSGNMSSANSMTITFTNNNTSVDTSTVTVTSPNEFYPDNTFRQLHQNSIDSAASGSLCPVDSHITVSTCSCAPLDHGTFALTGLLRGLIYWRLANQYANAQTVEAVDQFGTHVITSAGLGITGDDIALLIIQPLTESCLHLEATRILTWVCHVLVLVLDKSPELHMWTVYTNSFVREIDYRITSLLKAVQEASDSQSHTQFLEHLIPLIKLFSCLASGHEATRILIGELTMCKKLIDFAMRLKSLGSENENLVLQFQHSVVVLLHVLSRSFSLHHTLFRNQTIGRYLLKLIDDNLPNTMQGSYLSAKLVEAASSCLINQVLPMCPLKEALIDDFIIVFIRLLTIGNIQSLSPSSLISKSELNTQLMTTSDIIGNNNGSNSNNSPRSSITKCTLHGSPIANLSQHHHPHLHDIIPLLHLNGIWGLSNLLHTTDSSVCINLFRELVSKGVWLELLQLASSIPNNEFNFSFPIKNEWEDNVSKITNFDDMNSGNSDPIYIMNLPCKHLACEIQACLITTYANRHLCHVPF</sequence>
<keyword evidence="5" id="KW-0539">Nucleus</keyword>
<dbReference type="GO" id="GO:0005737">
    <property type="term" value="C:cytoplasm"/>
    <property type="evidence" value="ECO:0007669"/>
    <property type="project" value="UniProtKB-SubCell"/>
</dbReference>
<feature type="non-terminal residue" evidence="6">
    <location>
        <position position="892"/>
    </location>
</feature>
<dbReference type="Proteomes" id="UP001292079">
    <property type="component" value="Unassembled WGS sequence"/>
</dbReference>
<evidence type="ECO:0000256" key="5">
    <source>
        <dbReference type="ARBA" id="ARBA00023242"/>
    </source>
</evidence>
<accession>A0AAE2D772</accession>
<evidence type="ECO:0000256" key="2">
    <source>
        <dbReference type="ARBA" id="ARBA00004496"/>
    </source>
</evidence>
<dbReference type="InterPro" id="IPR038739">
    <property type="entry name" value="ARMC8/Vid28"/>
</dbReference>
<comment type="caution">
    <text evidence="6">The sequence shown here is derived from an EMBL/GenBank/DDBJ whole genome shotgun (WGS) entry which is preliminary data.</text>
</comment>
<reference evidence="6" key="2">
    <citation type="journal article" date="2023" name="Infect Dis Poverty">
        <title>Chromosome-scale genome of the human blood fluke Schistosoma mekongi and its implications for public health.</title>
        <authorList>
            <person name="Zhou M."/>
            <person name="Xu L."/>
            <person name="Xu D."/>
            <person name="Chen W."/>
            <person name="Khan J."/>
            <person name="Hu Y."/>
            <person name="Huang H."/>
            <person name="Wei H."/>
            <person name="Zhang Y."/>
            <person name="Chusongsang P."/>
            <person name="Tanasarnprasert K."/>
            <person name="Hu X."/>
            <person name="Limpanont Y."/>
            <person name="Lv Z."/>
        </authorList>
    </citation>
    <scope>NUCLEOTIDE SEQUENCE</scope>
    <source>
        <strain evidence="6">LV_2022a</strain>
    </source>
</reference>
<keyword evidence="3" id="KW-0963">Cytoplasm</keyword>
<keyword evidence="7" id="KW-1185">Reference proteome</keyword>
<dbReference type="GO" id="GO:0043161">
    <property type="term" value="P:proteasome-mediated ubiquitin-dependent protein catabolic process"/>
    <property type="evidence" value="ECO:0007669"/>
    <property type="project" value="TreeGrafter"/>
</dbReference>
<gene>
    <name evidence="6" type="ORF">MN116_003094</name>
</gene>
<comment type="subcellular location">
    <subcellularLocation>
        <location evidence="2">Cytoplasm</location>
    </subcellularLocation>
    <subcellularLocation>
        <location evidence="1">Nucleus</location>
    </subcellularLocation>
</comment>
<evidence type="ECO:0000313" key="7">
    <source>
        <dbReference type="Proteomes" id="UP001292079"/>
    </source>
</evidence>
<proteinExistence type="predicted"/>
<protein>
    <submittedName>
        <fullName evidence="6">Uncharacterized protein</fullName>
    </submittedName>
</protein>
<evidence type="ECO:0000256" key="4">
    <source>
        <dbReference type="ARBA" id="ARBA00022737"/>
    </source>
</evidence>
<reference evidence="6" key="1">
    <citation type="submission" date="2022-04" db="EMBL/GenBank/DDBJ databases">
        <authorList>
            <person name="Xu L."/>
            <person name="Lv Z."/>
        </authorList>
    </citation>
    <scope>NUCLEOTIDE SEQUENCE</scope>
    <source>
        <strain evidence="6">LV_2022a</strain>
    </source>
</reference>
<dbReference type="PANTHER" id="PTHR15651">
    <property type="entry name" value="ARMADILLO REPEAT-CONTAINING PROTEIN 8"/>
    <property type="match status" value="1"/>
</dbReference>
<organism evidence="6 7">
    <name type="scientific">Schistosoma mekongi</name>
    <name type="common">Parasitic worm</name>
    <dbReference type="NCBI Taxonomy" id="38744"/>
    <lineage>
        <taxon>Eukaryota</taxon>
        <taxon>Metazoa</taxon>
        <taxon>Spiralia</taxon>
        <taxon>Lophotrochozoa</taxon>
        <taxon>Platyhelminthes</taxon>
        <taxon>Trematoda</taxon>
        <taxon>Digenea</taxon>
        <taxon>Strigeidida</taxon>
        <taxon>Schistosomatoidea</taxon>
        <taxon>Schistosomatidae</taxon>
        <taxon>Schistosoma</taxon>
    </lineage>
</organism>
<keyword evidence="4" id="KW-0677">Repeat</keyword>
<evidence type="ECO:0000256" key="1">
    <source>
        <dbReference type="ARBA" id="ARBA00004123"/>
    </source>
</evidence>
<dbReference type="GO" id="GO:0005634">
    <property type="term" value="C:nucleus"/>
    <property type="evidence" value="ECO:0007669"/>
    <property type="project" value="UniProtKB-SubCell"/>
</dbReference>
<dbReference type="EMBL" id="JALJAT010000002">
    <property type="protein sequence ID" value="KAK4473754.1"/>
    <property type="molecule type" value="Genomic_DNA"/>
</dbReference>
<dbReference type="GO" id="GO:0034657">
    <property type="term" value="C:GID complex"/>
    <property type="evidence" value="ECO:0007669"/>
    <property type="project" value="TreeGrafter"/>
</dbReference>
<evidence type="ECO:0000256" key="3">
    <source>
        <dbReference type="ARBA" id="ARBA00022490"/>
    </source>
</evidence>
<evidence type="ECO:0000313" key="6">
    <source>
        <dbReference type="EMBL" id="KAK4473754.1"/>
    </source>
</evidence>